<organism evidence="1">
    <name type="scientific">viral metagenome</name>
    <dbReference type="NCBI Taxonomy" id="1070528"/>
    <lineage>
        <taxon>unclassified sequences</taxon>
        <taxon>metagenomes</taxon>
        <taxon>organismal metagenomes</taxon>
    </lineage>
</organism>
<dbReference type="EMBL" id="MN741005">
    <property type="protein sequence ID" value="QHU22328.1"/>
    <property type="molecule type" value="Genomic_DNA"/>
</dbReference>
<accession>A0A6C0L197</accession>
<dbReference type="InterPro" id="IPR036412">
    <property type="entry name" value="HAD-like_sf"/>
</dbReference>
<evidence type="ECO:0008006" key="2">
    <source>
        <dbReference type="Google" id="ProtNLM"/>
    </source>
</evidence>
<proteinExistence type="predicted"/>
<name>A0A6C0L197_9ZZZZ</name>
<evidence type="ECO:0000313" key="1">
    <source>
        <dbReference type="EMBL" id="QHU22328.1"/>
    </source>
</evidence>
<dbReference type="SUPFAM" id="SSF56784">
    <property type="entry name" value="HAD-like"/>
    <property type="match status" value="1"/>
</dbReference>
<dbReference type="AlphaFoldDB" id="A0A6C0L197"/>
<sequence>MKKTIIIDFDNTIGYFSQIIYLINIIETTYQRKMKQDDINILLKIYTHSFRPKIFEILKFIQQLKEKNIIHNLILYTNNKNEIFVRMVLNFIEEYIGYSDEKINHKIFDHIVFSKTKKNLKNLIKFESVYDKKETHICFIDNKKCDYKAESKTVRIYFIECDTYKYYYNHEDIAKKMDYKIYNVLNKKLVYRYLKSIYRNKVMRENLPMKIHEFNSLYIFNLLNNFCLSSK</sequence>
<protein>
    <recommendedName>
        <fullName evidence="2">FCP1 homology domain-containing protein</fullName>
    </recommendedName>
</protein>
<reference evidence="1" key="1">
    <citation type="journal article" date="2020" name="Nature">
        <title>Giant virus diversity and host interactions through global metagenomics.</title>
        <authorList>
            <person name="Schulz F."/>
            <person name="Roux S."/>
            <person name="Paez-Espino D."/>
            <person name="Jungbluth S."/>
            <person name="Walsh D.A."/>
            <person name="Denef V.J."/>
            <person name="McMahon K.D."/>
            <person name="Konstantinidis K.T."/>
            <person name="Eloe-Fadrosh E.A."/>
            <person name="Kyrpides N.C."/>
            <person name="Woyke T."/>
        </authorList>
    </citation>
    <scope>NUCLEOTIDE SEQUENCE</scope>
    <source>
        <strain evidence="1">GVMAG-S-ERX555907-102</strain>
    </source>
</reference>